<dbReference type="Proteomes" id="UP000628109">
    <property type="component" value="Unassembled WGS sequence"/>
</dbReference>
<gene>
    <name evidence="1" type="ORF">GCM10019071_34680</name>
</gene>
<comment type="caution">
    <text evidence="1">The sequence shown here is derived from an EMBL/GenBank/DDBJ whole genome shotgun (WGS) entry which is preliminary data.</text>
</comment>
<name>A0ABQ1F7L4_SPHSA</name>
<evidence type="ECO:0000313" key="1">
    <source>
        <dbReference type="EMBL" id="GGA01250.1"/>
    </source>
</evidence>
<sequence>MPREKIVAALKIRDRSSPHYLKSECIVYLIRETRANNDERYFDELFRELMRRIDASLPRVVGERANGSENVHAAAARDHITGKFIGNLVEDRSSPGSWLDYYEVMFADAIAGLRTTYMYRARRDSARNEPIAADDETNEPSLAVERAVGSFDIKKELLSEDPIYRSRLIAAIRNLPDKHRRVIELTMTEMPIDSSDDSVMTIRKMIGVKSEKTVRNRRDEAHRMLREALSIGDHND</sequence>
<reference evidence="2" key="1">
    <citation type="journal article" date="2019" name="Int. J. Syst. Evol. Microbiol.">
        <title>The Global Catalogue of Microorganisms (GCM) 10K type strain sequencing project: providing services to taxonomists for standard genome sequencing and annotation.</title>
        <authorList>
            <consortium name="The Broad Institute Genomics Platform"/>
            <consortium name="The Broad Institute Genome Sequencing Center for Infectious Disease"/>
            <person name="Wu L."/>
            <person name="Ma J."/>
        </authorList>
    </citation>
    <scope>NUCLEOTIDE SEQUENCE [LARGE SCALE GENOMIC DNA]</scope>
    <source>
        <strain evidence="2">CCM 7327</strain>
    </source>
</reference>
<dbReference type="InterPro" id="IPR036388">
    <property type="entry name" value="WH-like_DNA-bd_sf"/>
</dbReference>
<dbReference type="RefSeq" id="WP_083199144.1">
    <property type="nucleotide sequence ID" value="NZ_BMDU01000009.1"/>
</dbReference>
<evidence type="ECO:0008006" key="3">
    <source>
        <dbReference type="Google" id="ProtNLM"/>
    </source>
</evidence>
<protein>
    <recommendedName>
        <fullName evidence="3">DNA-binding response regulator</fullName>
    </recommendedName>
</protein>
<dbReference type="Gene3D" id="1.10.10.10">
    <property type="entry name" value="Winged helix-like DNA-binding domain superfamily/Winged helix DNA-binding domain"/>
    <property type="match status" value="1"/>
</dbReference>
<evidence type="ECO:0000313" key="2">
    <source>
        <dbReference type="Proteomes" id="UP000628109"/>
    </source>
</evidence>
<proteinExistence type="predicted"/>
<keyword evidence="2" id="KW-1185">Reference proteome</keyword>
<dbReference type="EMBL" id="BMDU01000009">
    <property type="protein sequence ID" value="GGA01250.1"/>
    <property type="molecule type" value="Genomic_DNA"/>
</dbReference>
<accession>A0ABQ1F7L4</accession>
<organism evidence="1 2">
    <name type="scientific">Sphingobium fuliginis (strain ATCC 27551)</name>
    <dbReference type="NCBI Taxonomy" id="336203"/>
    <lineage>
        <taxon>Bacteria</taxon>
        <taxon>Pseudomonadati</taxon>
        <taxon>Pseudomonadota</taxon>
        <taxon>Alphaproteobacteria</taxon>
        <taxon>Sphingomonadales</taxon>
        <taxon>Sphingomonadaceae</taxon>
        <taxon>Sphingobium</taxon>
    </lineage>
</organism>